<feature type="coiled-coil region" evidence="1">
    <location>
        <begin position="245"/>
        <end position="286"/>
    </location>
</feature>
<dbReference type="SUPFAM" id="SSF55781">
    <property type="entry name" value="GAF domain-like"/>
    <property type="match status" value="1"/>
</dbReference>
<name>A0ABT8F4S1_9BACT</name>
<evidence type="ECO:0000259" key="2">
    <source>
        <dbReference type="PROSITE" id="PS50112"/>
    </source>
</evidence>
<evidence type="ECO:0000256" key="1">
    <source>
        <dbReference type="SAM" id="Coils"/>
    </source>
</evidence>
<gene>
    <name evidence="4" type="ORF">QWY31_07710</name>
</gene>
<proteinExistence type="predicted"/>
<dbReference type="CDD" id="cd00130">
    <property type="entry name" value="PAS"/>
    <property type="match status" value="1"/>
</dbReference>
<feature type="domain" description="PAC" evidence="3">
    <location>
        <begin position="359"/>
        <end position="413"/>
    </location>
</feature>
<sequence length="432" mass="49422">MMTLFKNKKKLQQCEETTQQLSAEVLFATQYIQALLRGEKIEQIANAQLADSALIKSLQDFQSHLQKIEKEEGQRNWINVGLAKFANILRNDAQDLTAFYNELLAQLVKYVEANQGLLFLVQDEVGEKPYLESVACYAYDKRKYLQKRVEIGEGLAGQAYLEQDVIYLTDVPDRYTAITSGLGHATPRCVVIIPIMLNEKVFGILELASFTPLAPHVMEFLKKLSENIASVISATQSNRKTRELLEISQMQAESMRAQEEELRQNMEEMSAIQEDLNRNLEETSRLAHEVSTREKVFNVTTILSETDKFGTITFINDKFCEVAKYDREELLGKPQNIVRHPDMPRELFALMWSTIKAGKVFKGIVKNRAKDGSHYWVDAAIVPIFKESGELEKYIGARYHITDDALAEYLYDQQMKRLGIKKMEAHGIPLHQ</sequence>
<dbReference type="InterPro" id="IPR000014">
    <property type="entry name" value="PAS"/>
</dbReference>
<dbReference type="InterPro" id="IPR001610">
    <property type="entry name" value="PAC"/>
</dbReference>
<feature type="domain" description="PAS" evidence="2">
    <location>
        <begin position="307"/>
        <end position="358"/>
    </location>
</feature>
<dbReference type="SMART" id="SM00065">
    <property type="entry name" value="GAF"/>
    <property type="match status" value="1"/>
</dbReference>
<dbReference type="Pfam" id="PF13185">
    <property type="entry name" value="GAF_2"/>
    <property type="match status" value="1"/>
</dbReference>
<evidence type="ECO:0000259" key="3">
    <source>
        <dbReference type="PROSITE" id="PS50113"/>
    </source>
</evidence>
<evidence type="ECO:0000313" key="5">
    <source>
        <dbReference type="Proteomes" id="UP001168552"/>
    </source>
</evidence>
<dbReference type="SMART" id="SM00086">
    <property type="entry name" value="PAC"/>
    <property type="match status" value="1"/>
</dbReference>
<dbReference type="InterPro" id="IPR013655">
    <property type="entry name" value="PAS_fold_3"/>
</dbReference>
<dbReference type="PROSITE" id="PS50113">
    <property type="entry name" value="PAC"/>
    <property type="match status" value="1"/>
</dbReference>
<organism evidence="4 5">
    <name type="scientific">Shiella aurantiaca</name>
    <dbReference type="NCBI Taxonomy" id="3058365"/>
    <lineage>
        <taxon>Bacteria</taxon>
        <taxon>Pseudomonadati</taxon>
        <taxon>Bacteroidota</taxon>
        <taxon>Cytophagia</taxon>
        <taxon>Cytophagales</taxon>
        <taxon>Shiellaceae</taxon>
        <taxon>Shiella</taxon>
    </lineage>
</organism>
<protein>
    <submittedName>
        <fullName evidence="4">PAS domain-containing protein</fullName>
    </submittedName>
</protein>
<dbReference type="Proteomes" id="UP001168552">
    <property type="component" value="Unassembled WGS sequence"/>
</dbReference>
<dbReference type="Pfam" id="PF08447">
    <property type="entry name" value="PAS_3"/>
    <property type="match status" value="1"/>
</dbReference>
<dbReference type="InterPro" id="IPR029016">
    <property type="entry name" value="GAF-like_dom_sf"/>
</dbReference>
<keyword evidence="1" id="KW-0175">Coiled coil</keyword>
<dbReference type="SUPFAM" id="SSF55785">
    <property type="entry name" value="PYP-like sensor domain (PAS domain)"/>
    <property type="match status" value="1"/>
</dbReference>
<dbReference type="RefSeq" id="WP_320003908.1">
    <property type="nucleotide sequence ID" value="NZ_JAUHJS010000003.1"/>
</dbReference>
<evidence type="ECO:0000313" key="4">
    <source>
        <dbReference type="EMBL" id="MDN4165383.1"/>
    </source>
</evidence>
<comment type="caution">
    <text evidence="4">The sequence shown here is derived from an EMBL/GenBank/DDBJ whole genome shotgun (WGS) entry which is preliminary data.</text>
</comment>
<reference evidence="4" key="1">
    <citation type="submission" date="2023-06" db="EMBL/GenBank/DDBJ databases">
        <title>Cytophagales bacterium Strain LB-30, isolated from soil.</title>
        <authorList>
            <person name="Liu B."/>
        </authorList>
    </citation>
    <scope>NUCLEOTIDE SEQUENCE</scope>
    <source>
        <strain evidence="4">LB-30</strain>
    </source>
</reference>
<dbReference type="InterPro" id="IPR000700">
    <property type="entry name" value="PAS-assoc_C"/>
</dbReference>
<dbReference type="Gene3D" id="3.30.450.20">
    <property type="entry name" value="PAS domain"/>
    <property type="match status" value="1"/>
</dbReference>
<keyword evidence="5" id="KW-1185">Reference proteome</keyword>
<dbReference type="Gene3D" id="3.30.450.40">
    <property type="match status" value="1"/>
</dbReference>
<dbReference type="PROSITE" id="PS50112">
    <property type="entry name" value="PAS"/>
    <property type="match status" value="1"/>
</dbReference>
<dbReference type="EMBL" id="JAUHJS010000003">
    <property type="protein sequence ID" value="MDN4165383.1"/>
    <property type="molecule type" value="Genomic_DNA"/>
</dbReference>
<accession>A0ABT8F4S1</accession>
<dbReference type="InterPro" id="IPR003018">
    <property type="entry name" value="GAF"/>
</dbReference>
<dbReference type="NCBIfam" id="TIGR00229">
    <property type="entry name" value="sensory_box"/>
    <property type="match status" value="1"/>
</dbReference>
<dbReference type="InterPro" id="IPR035965">
    <property type="entry name" value="PAS-like_dom_sf"/>
</dbReference>